<dbReference type="InterPro" id="IPR015797">
    <property type="entry name" value="NUDIX_hydrolase-like_dom_sf"/>
</dbReference>
<dbReference type="PROSITE" id="PS51462">
    <property type="entry name" value="NUDIX"/>
    <property type="match status" value="1"/>
</dbReference>
<evidence type="ECO:0000256" key="8">
    <source>
        <dbReference type="ARBA" id="ARBA00054674"/>
    </source>
</evidence>
<dbReference type="PANTHER" id="PTHR11839">
    <property type="entry name" value="UDP/ADP-SUGAR PYROPHOSPHATASE"/>
    <property type="match status" value="1"/>
</dbReference>
<organism evidence="13 14">
    <name type="scientific">Glossina austeni</name>
    <name type="common">Savannah tsetse fly</name>
    <dbReference type="NCBI Taxonomy" id="7395"/>
    <lineage>
        <taxon>Eukaryota</taxon>
        <taxon>Metazoa</taxon>
        <taxon>Ecdysozoa</taxon>
        <taxon>Arthropoda</taxon>
        <taxon>Hexapoda</taxon>
        <taxon>Insecta</taxon>
        <taxon>Pterygota</taxon>
        <taxon>Neoptera</taxon>
        <taxon>Endopterygota</taxon>
        <taxon>Diptera</taxon>
        <taxon>Brachycera</taxon>
        <taxon>Muscomorpha</taxon>
        <taxon>Hippoboscoidea</taxon>
        <taxon>Glossinidae</taxon>
        <taxon>Glossina</taxon>
    </lineage>
</organism>
<keyword evidence="14" id="KW-1185">Reference proteome</keyword>
<dbReference type="EC" id="3.6.1.45" evidence="9"/>
<dbReference type="SUPFAM" id="SSF55811">
    <property type="entry name" value="Nudix"/>
    <property type="match status" value="1"/>
</dbReference>
<comment type="catalytic activity">
    <reaction evidence="7">
        <text>UDP-sugar + H2O = UMP + alpha-D-aldose 1-phosphate.</text>
        <dbReference type="EC" id="3.6.1.45"/>
    </reaction>
</comment>
<keyword evidence="5" id="KW-0378">Hydrolase</keyword>
<sequence>MKKKIFIIKTLKNIGCILRQISKFNRYMDKINKIWVTPLPADSAYVKPFRLHYIQNGKEKSWDGLKVHDSVSIIIFNTTRKKLVFVKQFRPAVYHSIVTSSGGDIANVDLHKFPINLGITIEMCAGIVDKNKSWAEIAREEMLEECGYDVPVDQLEEVFSYRSGVGTQGSKQIMYYCEVTDDQKKFLGGGTGDEIIDVVEYSVEEAREMINRKHTINSPPSWLLGILWFLMNKVSNN</sequence>
<evidence type="ECO:0000256" key="11">
    <source>
        <dbReference type="ARBA" id="ARBA00080475"/>
    </source>
</evidence>
<dbReference type="PANTHER" id="PTHR11839:SF15">
    <property type="entry name" value="URIDINE DIPHOSPHATE GLUCOSE PYROPHOSPHATASE NUDT14"/>
    <property type="match status" value="1"/>
</dbReference>
<dbReference type="GO" id="GO:0019693">
    <property type="term" value="P:ribose phosphate metabolic process"/>
    <property type="evidence" value="ECO:0007669"/>
    <property type="project" value="TreeGrafter"/>
</dbReference>
<proteinExistence type="predicted"/>
<evidence type="ECO:0000256" key="2">
    <source>
        <dbReference type="ARBA" id="ARBA00004496"/>
    </source>
</evidence>
<feature type="domain" description="Nudix hydrolase" evidence="12">
    <location>
        <begin position="66"/>
        <end position="224"/>
    </location>
</feature>
<evidence type="ECO:0000256" key="4">
    <source>
        <dbReference type="ARBA" id="ARBA00022490"/>
    </source>
</evidence>
<comment type="function">
    <text evidence="8">Hydrolyzes UDP-glucose to glucose 1-phosphate and UMP and ADP-ribose to ribose 5-phosphate and AMP. The physiological substrate is probably UDP-glucose. Poor activity on other substrates such as ADP-glucose, CDP-glucose, GDP-glucose and GDP-mannose.</text>
</comment>
<dbReference type="AlphaFoldDB" id="A0A1A9VFZ6"/>
<dbReference type="GO" id="GO:0008768">
    <property type="term" value="F:UDP-sugar diphosphatase activity"/>
    <property type="evidence" value="ECO:0007669"/>
    <property type="project" value="UniProtKB-EC"/>
</dbReference>
<evidence type="ECO:0000256" key="1">
    <source>
        <dbReference type="ARBA" id="ARBA00001946"/>
    </source>
</evidence>
<evidence type="ECO:0000256" key="9">
    <source>
        <dbReference type="ARBA" id="ARBA00066480"/>
    </source>
</evidence>
<evidence type="ECO:0000313" key="13">
    <source>
        <dbReference type="EnsemblMetazoa" id="GAUT035992-PA"/>
    </source>
</evidence>
<protein>
    <recommendedName>
        <fullName evidence="10">Uridine diphosphate glucose pyrophosphatase NUDT14</fullName>
        <ecNumber evidence="9">3.6.1.45</ecNumber>
    </recommendedName>
    <alternativeName>
        <fullName evidence="11">Nucleoside diphosphate-linked moiety X motif 14</fullName>
    </alternativeName>
</protein>
<keyword evidence="4" id="KW-0963">Cytoplasm</keyword>
<keyword evidence="6" id="KW-0460">Magnesium</keyword>
<dbReference type="FunFam" id="3.90.79.10:FF:000035">
    <property type="entry name" value="Uridine diphosphate glucose pyrophosphatase"/>
    <property type="match status" value="1"/>
</dbReference>
<comment type="subcellular location">
    <subcellularLocation>
        <location evidence="2">Cytoplasm</location>
    </subcellularLocation>
</comment>
<evidence type="ECO:0000256" key="3">
    <source>
        <dbReference type="ARBA" id="ARBA00011738"/>
    </source>
</evidence>
<evidence type="ECO:0000256" key="10">
    <source>
        <dbReference type="ARBA" id="ARBA00071467"/>
    </source>
</evidence>
<comment type="cofactor">
    <cofactor evidence="1">
        <name>Mg(2+)</name>
        <dbReference type="ChEBI" id="CHEBI:18420"/>
    </cofactor>
</comment>
<dbReference type="InterPro" id="IPR004385">
    <property type="entry name" value="NDP_pyrophosphatase"/>
</dbReference>
<evidence type="ECO:0000256" key="7">
    <source>
        <dbReference type="ARBA" id="ARBA00051086"/>
    </source>
</evidence>
<dbReference type="GO" id="GO:0006753">
    <property type="term" value="P:nucleoside phosphate metabolic process"/>
    <property type="evidence" value="ECO:0007669"/>
    <property type="project" value="TreeGrafter"/>
</dbReference>
<dbReference type="CDD" id="cd18887">
    <property type="entry name" value="NUDIX_UGPPase_Nudt14"/>
    <property type="match status" value="1"/>
</dbReference>
<evidence type="ECO:0000313" key="14">
    <source>
        <dbReference type="Proteomes" id="UP000078200"/>
    </source>
</evidence>
<reference evidence="13" key="1">
    <citation type="submission" date="2020-05" db="UniProtKB">
        <authorList>
            <consortium name="EnsemblMetazoa"/>
        </authorList>
    </citation>
    <scope>IDENTIFICATION</scope>
    <source>
        <strain evidence="13">TTRI</strain>
    </source>
</reference>
<dbReference type="InterPro" id="IPR000086">
    <property type="entry name" value="NUDIX_hydrolase_dom"/>
</dbReference>
<dbReference type="Proteomes" id="UP000078200">
    <property type="component" value="Unassembled WGS sequence"/>
</dbReference>
<dbReference type="STRING" id="7395.A0A1A9VFZ6"/>
<dbReference type="EnsemblMetazoa" id="GAUT035992-RA">
    <property type="protein sequence ID" value="GAUT035992-PA"/>
    <property type="gene ID" value="GAUT035992"/>
</dbReference>
<evidence type="ECO:0000259" key="12">
    <source>
        <dbReference type="PROSITE" id="PS51462"/>
    </source>
</evidence>
<dbReference type="VEuPathDB" id="VectorBase:GAUT035992"/>
<comment type="subunit">
    <text evidence="3">Homodimer.</text>
</comment>
<name>A0A1A9VFZ6_GLOAU</name>
<evidence type="ECO:0000256" key="6">
    <source>
        <dbReference type="ARBA" id="ARBA00022842"/>
    </source>
</evidence>
<dbReference type="GO" id="GO:0046872">
    <property type="term" value="F:metal ion binding"/>
    <property type="evidence" value="ECO:0007669"/>
    <property type="project" value="InterPro"/>
</dbReference>
<dbReference type="NCBIfam" id="TIGR00052">
    <property type="entry name" value="nudix-type nucleoside diphosphatase, YffH/AdpP family"/>
    <property type="match status" value="1"/>
</dbReference>
<evidence type="ECO:0000256" key="5">
    <source>
        <dbReference type="ARBA" id="ARBA00022801"/>
    </source>
</evidence>
<dbReference type="GO" id="GO:0005737">
    <property type="term" value="C:cytoplasm"/>
    <property type="evidence" value="ECO:0007669"/>
    <property type="project" value="UniProtKB-SubCell"/>
</dbReference>
<dbReference type="Gene3D" id="3.90.79.10">
    <property type="entry name" value="Nucleoside Triphosphate Pyrophosphohydrolase"/>
    <property type="match status" value="1"/>
</dbReference>
<accession>A0A1A9VFZ6</accession>